<keyword evidence="1" id="KW-0547">Nucleotide-binding</keyword>
<keyword evidence="2" id="KW-0051">Antiviral defense</keyword>
<dbReference type="GO" id="GO:0000166">
    <property type="term" value="F:nucleotide binding"/>
    <property type="evidence" value="ECO:0007669"/>
    <property type="project" value="UniProtKB-KW"/>
</dbReference>
<evidence type="ECO:0000313" key="5">
    <source>
        <dbReference type="Proteomes" id="UP001164472"/>
    </source>
</evidence>
<keyword evidence="5" id="KW-1185">Reference proteome</keyword>
<organism evidence="4 5">
    <name type="scientific">Alkalimarinus sediminis</name>
    <dbReference type="NCBI Taxonomy" id="1632866"/>
    <lineage>
        <taxon>Bacteria</taxon>
        <taxon>Pseudomonadati</taxon>
        <taxon>Pseudomonadota</taxon>
        <taxon>Gammaproteobacteria</taxon>
        <taxon>Alteromonadales</taxon>
        <taxon>Alteromonadaceae</taxon>
        <taxon>Alkalimarinus</taxon>
    </lineage>
</organism>
<dbReference type="Proteomes" id="UP001164472">
    <property type="component" value="Chromosome"/>
</dbReference>
<dbReference type="Pfam" id="PF22335">
    <property type="entry name" value="Cas10-Cmr2_palm2"/>
    <property type="match status" value="1"/>
</dbReference>
<sequence>MIHCYLFEAKSIQDYLFSSGKMKDVISASERLDNLIDSTQTSVLYEVLNRTGLSHDLLDANMQDTAGCIHFIRCKGGAFYAYCDDKNKLLALRSSWSLALLQLFPSLVQCDALVSADVLDDALQRGHQQLAQARNTPAITLPMATAISKRSSRNGKQAVTVSNREAGNAAEPLDIDTQLHRAYHKASTRKGAMALQDKFTPDHIDAGLTYESSFDSFEKRDLALIHIDGNGLGLLLIALKKQLEGKSNQQYRRAFRQFSAALEAATQAAAKEATAKVLPIVNVDERTPTALRPIVLGGDDVTLFIKAEAALDFANTFCVAFARESKTALSSLVSEYPGLPEQLSASGGIVYHKVNHPFVQMHHLVEDMCLYAKALTKSVTSTENAVGPAVVAQIRVGNASQQTGDGLLKQNQHCDLSGWESEFPNGLNLGQNRYFVEDDKVFSQTKTQHYAPLQHLLMLSQGTRPAVSMAKWRQMATHLMANDVTEARSLYNRSLALYENKKGDRRVFEAALDALCPPGYERKEWVYSKVTSDVKSAHSFTVINDLLLLEHFHIKGQQLEDIKEQA</sequence>
<dbReference type="RefSeq" id="WP_251812785.1">
    <property type="nucleotide sequence ID" value="NZ_CP101527.1"/>
</dbReference>
<accession>A0A9E8HP86</accession>
<dbReference type="KEGG" id="asem:NNL22_08420"/>
<evidence type="ECO:0000313" key="4">
    <source>
        <dbReference type="EMBL" id="UZW76591.1"/>
    </source>
</evidence>
<dbReference type="InterPro" id="IPR043128">
    <property type="entry name" value="Rev_trsase/Diguanyl_cyclase"/>
</dbReference>
<gene>
    <name evidence="4" type="ORF">NNL22_08420</name>
</gene>
<evidence type="ECO:0000256" key="2">
    <source>
        <dbReference type="ARBA" id="ARBA00023118"/>
    </source>
</evidence>
<evidence type="ECO:0000256" key="1">
    <source>
        <dbReference type="ARBA" id="ARBA00022741"/>
    </source>
</evidence>
<proteinExistence type="predicted"/>
<protein>
    <recommendedName>
        <fullName evidence="3">Cas10/Cmr2 second palm domain-containing protein</fullName>
    </recommendedName>
</protein>
<dbReference type="EMBL" id="CP101527">
    <property type="protein sequence ID" value="UZW76591.1"/>
    <property type="molecule type" value="Genomic_DNA"/>
</dbReference>
<feature type="domain" description="Cas10/Cmr2 second palm" evidence="3">
    <location>
        <begin position="222"/>
        <end position="374"/>
    </location>
</feature>
<reference evidence="4" key="1">
    <citation type="submission" date="2022-07" db="EMBL/GenBank/DDBJ databases">
        <title>Alkalimarinus sp. nov., isolated from gut of a Alitta virens.</title>
        <authorList>
            <person name="Yang A.I."/>
            <person name="Shin N.-R."/>
        </authorList>
    </citation>
    <scope>NUCLEOTIDE SEQUENCE</scope>
    <source>
        <strain evidence="4">FA028</strain>
    </source>
</reference>
<evidence type="ECO:0000259" key="3">
    <source>
        <dbReference type="Pfam" id="PF22335"/>
    </source>
</evidence>
<dbReference type="GO" id="GO:0051607">
    <property type="term" value="P:defense response to virus"/>
    <property type="evidence" value="ECO:0007669"/>
    <property type="project" value="UniProtKB-KW"/>
</dbReference>
<dbReference type="Gene3D" id="3.30.70.270">
    <property type="match status" value="1"/>
</dbReference>
<dbReference type="AlphaFoldDB" id="A0A9E8HP86"/>
<dbReference type="InterPro" id="IPR054767">
    <property type="entry name" value="Cas10-Cmr2_palm2"/>
</dbReference>
<name>A0A9E8HP86_9ALTE</name>